<comment type="subcellular location">
    <subcellularLocation>
        <location evidence="1">Nucleus</location>
    </subcellularLocation>
</comment>
<proteinExistence type="inferred from homology"/>
<gene>
    <name evidence="9" type="ORF">DMC30DRAFT_419439</name>
</gene>
<dbReference type="GO" id="GO:0005666">
    <property type="term" value="C:RNA polymerase III complex"/>
    <property type="evidence" value="ECO:0007669"/>
    <property type="project" value="InterPro"/>
</dbReference>
<keyword evidence="6" id="KW-0539">Nucleus</keyword>
<comment type="caution">
    <text evidence="9">The sequence shown here is derived from an EMBL/GenBank/DDBJ whole genome shotgun (WGS) entry which is preliminary data.</text>
</comment>
<dbReference type="InterPro" id="IPR005574">
    <property type="entry name" value="Rpb4/RPC9"/>
</dbReference>
<name>A0A5C5FPC3_9BASI</name>
<comment type="similarity">
    <text evidence="2">Belongs to the eukaryotic RPC9 RNA polymerase subunit family.</text>
</comment>
<keyword evidence="10" id="KW-1185">Reference proteome</keyword>
<dbReference type="InterPro" id="IPR006590">
    <property type="entry name" value="RNA_pol_Rpb4/RPC9_core"/>
</dbReference>
<dbReference type="Proteomes" id="UP000311382">
    <property type="component" value="Unassembled WGS sequence"/>
</dbReference>
<organism evidence="9 10">
    <name type="scientific">Rhodotorula diobovata</name>
    <dbReference type="NCBI Taxonomy" id="5288"/>
    <lineage>
        <taxon>Eukaryota</taxon>
        <taxon>Fungi</taxon>
        <taxon>Dikarya</taxon>
        <taxon>Basidiomycota</taxon>
        <taxon>Pucciniomycotina</taxon>
        <taxon>Microbotryomycetes</taxon>
        <taxon>Sporidiobolales</taxon>
        <taxon>Sporidiobolaceae</taxon>
        <taxon>Rhodotorula</taxon>
    </lineage>
</organism>
<dbReference type="AlphaFoldDB" id="A0A5C5FPC3"/>
<dbReference type="GO" id="GO:0006384">
    <property type="term" value="P:transcription initiation at RNA polymerase III promoter"/>
    <property type="evidence" value="ECO:0007669"/>
    <property type="project" value="InterPro"/>
</dbReference>
<keyword evidence="4" id="KW-0240">DNA-directed RNA polymerase</keyword>
<dbReference type="PANTHER" id="PTHR15561:SF0">
    <property type="entry name" value="DNA-DIRECTED RNA POLYMERASE III SUBUNIT RPC9"/>
    <property type="match status" value="1"/>
</dbReference>
<dbReference type="Gene3D" id="1.20.1250.40">
    <property type="match status" value="1"/>
</dbReference>
<dbReference type="InterPro" id="IPR038324">
    <property type="entry name" value="Rpb4/RPC9_sf"/>
</dbReference>
<reference evidence="9 10" key="1">
    <citation type="submission" date="2019-03" db="EMBL/GenBank/DDBJ databases">
        <title>Rhodosporidium diobovatum UCD-FST 08-225 genome sequencing, assembly, and annotation.</title>
        <authorList>
            <person name="Fakankun I.U."/>
            <person name="Fristensky B."/>
            <person name="Levin D.B."/>
        </authorList>
    </citation>
    <scope>NUCLEOTIDE SEQUENCE [LARGE SCALE GENOMIC DNA]</scope>
    <source>
        <strain evidence="9 10">UCD-FST 08-225</strain>
    </source>
</reference>
<dbReference type="InterPro" id="IPR010997">
    <property type="entry name" value="HRDC-like_sf"/>
</dbReference>
<evidence type="ECO:0000256" key="2">
    <source>
        <dbReference type="ARBA" id="ARBA00006898"/>
    </source>
</evidence>
<feature type="domain" description="RNA polymerase Rpb4/RPC9 core" evidence="8">
    <location>
        <begin position="1"/>
        <end position="148"/>
    </location>
</feature>
<feature type="region of interest" description="Disordered" evidence="7">
    <location>
        <begin position="186"/>
        <end position="215"/>
    </location>
</feature>
<evidence type="ECO:0000256" key="1">
    <source>
        <dbReference type="ARBA" id="ARBA00004123"/>
    </source>
</evidence>
<dbReference type="OrthoDB" id="1746530at2759"/>
<dbReference type="PANTHER" id="PTHR15561">
    <property type="entry name" value="CALCITONIN GENE-RELATED PEPTIDE-RECEPTOR COMPONENT PROTEIN"/>
    <property type="match status" value="1"/>
</dbReference>
<evidence type="ECO:0000256" key="7">
    <source>
        <dbReference type="SAM" id="MobiDB-lite"/>
    </source>
</evidence>
<protein>
    <recommendedName>
        <fullName evidence="3">DNA-directed RNA polymerase III subunit RPC9</fullName>
    </recommendedName>
</protein>
<dbReference type="STRING" id="5288.A0A5C5FPC3"/>
<evidence type="ECO:0000256" key="6">
    <source>
        <dbReference type="ARBA" id="ARBA00023242"/>
    </source>
</evidence>
<evidence type="ECO:0000256" key="4">
    <source>
        <dbReference type="ARBA" id="ARBA00022478"/>
    </source>
</evidence>
<evidence type="ECO:0000313" key="9">
    <source>
        <dbReference type="EMBL" id="TNY17814.1"/>
    </source>
</evidence>
<evidence type="ECO:0000259" key="8">
    <source>
        <dbReference type="SMART" id="SM00657"/>
    </source>
</evidence>
<evidence type="ECO:0000313" key="10">
    <source>
        <dbReference type="Proteomes" id="UP000311382"/>
    </source>
</evidence>
<feature type="compositionally biased region" description="Acidic residues" evidence="7">
    <location>
        <begin position="205"/>
        <end position="215"/>
    </location>
</feature>
<dbReference type="InterPro" id="IPR038846">
    <property type="entry name" value="RPC9"/>
</dbReference>
<dbReference type="GO" id="GO:0000166">
    <property type="term" value="F:nucleotide binding"/>
    <property type="evidence" value="ECO:0007669"/>
    <property type="project" value="InterPro"/>
</dbReference>
<dbReference type="Pfam" id="PF03874">
    <property type="entry name" value="RNA_pol_Rpb4"/>
    <property type="match status" value="1"/>
</dbReference>
<keyword evidence="5" id="KW-0804">Transcription</keyword>
<accession>A0A5C5FPC3</accession>
<dbReference type="EMBL" id="SOZI01000174">
    <property type="protein sequence ID" value="TNY17814.1"/>
    <property type="molecule type" value="Genomic_DNA"/>
</dbReference>
<evidence type="ECO:0000256" key="5">
    <source>
        <dbReference type="ARBA" id="ARBA00023163"/>
    </source>
</evidence>
<evidence type="ECO:0000256" key="3">
    <source>
        <dbReference type="ARBA" id="ARBA00016672"/>
    </source>
</evidence>
<dbReference type="SUPFAM" id="SSF47819">
    <property type="entry name" value="HRDC-like"/>
    <property type="match status" value="1"/>
</dbReference>
<dbReference type="SMART" id="SM00657">
    <property type="entry name" value="RPOL4c"/>
    <property type="match status" value="1"/>
</dbReference>
<sequence>METLNERAGFLCNYEVLAVLRQQRDDRQSRIKALQQARKNGPRAEEFGTRDEIERIQPQDLHTVTFEALRYLEDAVHPTRRQTGDAVSTLLDELEQLDLTKAERLQIVNLAPTSLVELHVCIEEIVARFSEPEQEHILQLVRSHLGDEASATAAAKEAEAERVAAAAAAMDVDGPEEVDEREAQAMQEEEGLIDDVQTWTRAGDDAENDIDEVAD</sequence>